<dbReference type="Pfam" id="PF07589">
    <property type="entry name" value="PEP-CTERM"/>
    <property type="match status" value="1"/>
</dbReference>
<dbReference type="NCBIfam" id="TIGR02595">
    <property type="entry name" value="PEP_CTERM"/>
    <property type="match status" value="1"/>
</dbReference>
<comment type="caution">
    <text evidence="3">The sequence shown here is derived from an EMBL/GenBank/DDBJ whole genome shotgun (WGS) entry which is preliminary data.</text>
</comment>
<keyword evidence="4" id="KW-1185">Reference proteome</keyword>
<dbReference type="EMBL" id="JBHFNR010000191">
    <property type="protein sequence ID" value="MFB2896286.1"/>
    <property type="molecule type" value="Genomic_DNA"/>
</dbReference>
<protein>
    <submittedName>
        <fullName evidence="3">PEP-CTERM sorting domain-containing protein</fullName>
    </submittedName>
</protein>
<dbReference type="RefSeq" id="WP_413265914.1">
    <property type="nucleotide sequence ID" value="NZ_JBHFNR010000191.1"/>
</dbReference>
<organism evidence="3 4">
    <name type="scientific">Floridaenema flaviceps BLCC-F50</name>
    <dbReference type="NCBI Taxonomy" id="3153642"/>
    <lineage>
        <taxon>Bacteria</taxon>
        <taxon>Bacillati</taxon>
        <taxon>Cyanobacteriota</taxon>
        <taxon>Cyanophyceae</taxon>
        <taxon>Oscillatoriophycideae</taxon>
        <taxon>Aerosakkonematales</taxon>
        <taxon>Aerosakkonemataceae</taxon>
        <taxon>Floridanema</taxon>
        <taxon>Floridanema flaviceps</taxon>
    </lineage>
</organism>
<keyword evidence="1" id="KW-0732">Signal</keyword>
<evidence type="ECO:0000256" key="1">
    <source>
        <dbReference type="SAM" id="SignalP"/>
    </source>
</evidence>
<accession>A0ABV4XXA2</accession>
<reference evidence="3 4" key="1">
    <citation type="submission" date="2024-09" db="EMBL/GenBank/DDBJ databases">
        <title>Floridaenema gen nov. (Aerosakkonemataceae, Aerosakkonematales ord. nov., Cyanobacteria) from benthic tropical and subtropical fresh waters, with the description of four new species.</title>
        <authorList>
            <person name="Moretto J.A."/>
            <person name="Berthold D.E."/>
            <person name="Lefler F.W."/>
            <person name="Huang I.-S."/>
            <person name="Laughinghouse H. IV."/>
        </authorList>
    </citation>
    <scope>NUCLEOTIDE SEQUENCE [LARGE SCALE GENOMIC DNA]</scope>
    <source>
        <strain evidence="3 4">BLCC-F50</strain>
    </source>
</reference>
<sequence>MKKSLSALLGSSLLATTVAIASSTLTASPAKALQFTFDNITNNNPDNAAAGESQLFLNVTDAAGTENLSATQAVFKFSNVGSAASSITQIYFDNSSALGSIAGISDSGVGVDFSVATGNLNLPAGNNVNFNEDFGVKANNPVQPMGVNPGEWVSVLFNLNAGQTLQNVFSDLASGALRVGFHVQGFANGGSEAFVNNPPSVTPPPPSASVPEPATMAGLGLVGASLMASRRRKLNKTA</sequence>
<dbReference type="InterPro" id="IPR013424">
    <property type="entry name" value="Ice-binding_C"/>
</dbReference>
<feature type="chain" id="PRO_5045494252" evidence="1">
    <location>
        <begin position="22"/>
        <end position="238"/>
    </location>
</feature>
<evidence type="ECO:0000313" key="4">
    <source>
        <dbReference type="Proteomes" id="UP001576784"/>
    </source>
</evidence>
<feature type="signal peptide" evidence="1">
    <location>
        <begin position="1"/>
        <end position="21"/>
    </location>
</feature>
<dbReference type="Proteomes" id="UP001576784">
    <property type="component" value="Unassembled WGS sequence"/>
</dbReference>
<proteinExistence type="predicted"/>
<feature type="domain" description="Ice-binding protein C-terminal" evidence="2">
    <location>
        <begin position="209"/>
        <end position="232"/>
    </location>
</feature>
<name>A0ABV4XXA2_9CYAN</name>
<evidence type="ECO:0000313" key="3">
    <source>
        <dbReference type="EMBL" id="MFB2896286.1"/>
    </source>
</evidence>
<gene>
    <name evidence="3" type="ORF">ACE1CI_25530</name>
</gene>
<evidence type="ECO:0000259" key="2">
    <source>
        <dbReference type="Pfam" id="PF07589"/>
    </source>
</evidence>